<evidence type="ECO:0000256" key="1">
    <source>
        <dbReference type="SAM" id="MobiDB-lite"/>
    </source>
</evidence>
<dbReference type="EMBL" id="CM000913">
    <property type="protein sequence ID" value="EFG05106.1"/>
    <property type="molecule type" value="Genomic_DNA"/>
</dbReference>
<evidence type="ECO:0000313" key="3">
    <source>
        <dbReference type="Proteomes" id="UP000002357"/>
    </source>
</evidence>
<dbReference type="AlphaFoldDB" id="E2Q5U6"/>
<dbReference type="Proteomes" id="UP000002357">
    <property type="component" value="Chromosome"/>
</dbReference>
<feature type="region of interest" description="Disordered" evidence="1">
    <location>
        <begin position="1"/>
        <end position="81"/>
    </location>
</feature>
<proteinExistence type="predicted"/>
<accession>E2Q5U6</accession>
<keyword evidence="3" id="KW-1185">Reference proteome</keyword>
<reference evidence="2 3" key="1">
    <citation type="journal article" date="2010" name="Genome Biol. Evol.">
        <title>The sequence of a 1.8-mb bacterial linear plasmid reveals a rich evolutionary reservoir of secondary metabolic pathways.</title>
        <authorList>
            <person name="Medema M.H."/>
            <person name="Trefzer A."/>
            <person name="Kovalchuk A."/>
            <person name="van den Berg M."/>
            <person name="Mueller U."/>
            <person name="Heijne W."/>
            <person name="Wu L."/>
            <person name="Alam M.T."/>
            <person name="Ronning C.M."/>
            <person name="Nierman W.C."/>
            <person name="Bovenberg R.A.L."/>
            <person name="Breitling R."/>
            <person name="Takano E."/>
        </authorList>
    </citation>
    <scope>NUCLEOTIDE SEQUENCE [LARGE SCALE GENOMIC DNA]</scope>
    <source>
        <strain evidence="3">ATCC 27064 / DSM 738 / JCM 4710 / NBRC 13307 / NCIMB 12785 / NRRL 3585 / VKM Ac-602</strain>
    </source>
</reference>
<evidence type="ECO:0000313" key="2">
    <source>
        <dbReference type="EMBL" id="EFG05106.1"/>
    </source>
</evidence>
<gene>
    <name evidence="2" type="ORF">SCLAV_0030</name>
</gene>
<name>E2Q5U6_STRCL</name>
<sequence>MPIRCRAGTDLSDVPGRTGSEPLPCRRARPPPTAASGNPGPGGGLPRLPDPGHSRTGPPASDRGRSARAVGRRAPIADGAR</sequence>
<organism evidence="2 3">
    <name type="scientific">Streptomyces clavuligerus</name>
    <dbReference type="NCBI Taxonomy" id="1901"/>
    <lineage>
        <taxon>Bacteria</taxon>
        <taxon>Bacillati</taxon>
        <taxon>Actinomycetota</taxon>
        <taxon>Actinomycetes</taxon>
        <taxon>Kitasatosporales</taxon>
        <taxon>Streptomycetaceae</taxon>
        <taxon>Streptomyces</taxon>
    </lineage>
</organism>
<protein>
    <submittedName>
        <fullName evidence="2">Uncharacterized protein</fullName>
    </submittedName>
</protein>